<evidence type="ECO:0000256" key="8">
    <source>
        <dbReference type="ARBA" id="ARBA00018905"/>
    </source>
</evidence>
<evidence type="ECO:0000256" key="22">
    <source>
        <dbReference type="ARBA" id="ARBA00023002"/>
    </source>
</evidence>
<dbReference type="GO" id="GO:0005743">
    <property type="term" value="C:mitochondrial inner membrane"/>
    <property type="evidence" value="ECO:0007669"/>
    <property type="project" value="UniProtKB-SubCell"/>
</dbReference>
<accession>A6J7W8</accession>
<dbReference type="Gene3D" id="2.40.128.20">
    <property type="match status" value="1"/>
</dbReference>
<dbReference type="GO" id="GO:0005829">
    <property type="term" value="C:cytosol"/>
    <property type="evidence" value="ECO:0007669"/>
    <property type="project" value="UniProtKB-SubCell"/>
</dbReference>
<evidence type="ECO:0000256" key="32">
    <source>
        <dbReference type="RuleBase" id="RU003695"/>
    </source>
</evidence>
<comment type="similarity">
    <text evidence="7">In the N-terminal section; belongs to the calycin superfamily. Lipocalin family.</text>
</comment>
<evidence type="ECO:0000256" key="20">
    <source>
        <dbReference type="ARBA" id="ARBA00022974"/>
    </source>
</evidence>
<evidence type="ECO:0000256" key="4">
    <source>
        <dbReference type="ARBA" id="ARBA00004514"/>
    </source>
</evidence>
<keyword evidence="18" id="KW-0256">Endoplasmic reticulum</keyword>
<keyword evidence="10" id="KW-0963">Cytoplasm</keyword>
<dbReference type="SUPFAM" id="SSF50814">
    <property type="entry name" value="Lipocalins"/>
    <property type="match status" value="1"/>
</dbReference>
<keyword evidence="20" id="KW-0654">Proteoglycan</keyword>
<keyword evidence="19" id="KW-0722">Serine protease inhibitor</keyword>
<comment type="subunit">
    <text evidence="31">Monomer. Homodimer. In plasma, it occurs as a monomer or dimer and in covalently-linked complexes with immunoglobulin A (IgA), ALB/albumin and F2/prothrombin. Chromophore-bound alpha-1-microglobulin interacts with the constant region of immunoglobulin A. Chromophore-bound alpha-1-microglobulin interacts with ALB with molar ratio 2:1 and 1:1; this interaction does not prevent fatty acid binding to ALB. Interacts with F2/prothrombin (via N-terminus) with molar ratio 2:1 and 1:1; this interaction does not prevent the activation of prothrombin to thrombin. Interacts with NDUFAB1, a subunit of mitochondrial complex I. Interacts with FN1.</text>
</comment>
<evidence type="ECO:0000256" key="18">
    <source>
        <dbReference type="ARBA" id="ARBA00022824"/>
    </source>
</evidence>
<dbReference type="PANTHER" id="PTHR46676">
    <property type="entry name" value="PROTEIN AMBP"/>
    <property type="match status" value="1"/>
</dbReference>
<dbReference type="GO" id="GO:0005576">
    <property type="term" value="C:extracellular region"/>
    <property type="evidence" value="ECO:0007669"/>
    <property type="project" value="UniProtKB-ARBA"/>
</dbReference>
<dbReference type="GO" id="GO:0004867">
    <property type="term" value="F:serine-type endopeptidase inhibitor activity"/>
    <property type="evidence" value="ECO:0007669"/>
    <property type="project" value="UniProtKB-KW"/>
</dbReference>
<comment type="subcellular location">
    <subcellularLocation>
        <location evidence="1">Cell membrane</location>
        <topology evidence="1">Peripheral membrane protein</topology>
    </subcellularLocation>
    <subcellularLocation>
        <location evidence="4">Cytoplasm</location>
        <location evidence="4">Cytosol</location>
    </subcellularLocation>
    <subcellularLocation>
        <location evidence="2">Endoplasmic reticulum</location>
    </subcellularLocation>
    <subcellularLocation>
        <location evidence="6">Mitochondrion inner membrane</location>
        <topology evidence="6">Peripheral membrane protein</topology>
    </subcellularLocation>
    <subcellularLocation>
        <location evidence="5">Nucleus membrane</location>
        <topology evidence="5">Peripheral membrane protein</topology>
    </subcellularLocation>
    <subcellularLocation>
        <location evidence="3">Secreted</location>
        <location evidence="3">Extracellular space</location>
        <location evidence="3">Extracellular matrix</location>
    </subcellularLocation>
</comment>
<reference evidence="35 36" key="1">
    <citation type="submission" date="2005-09" db="EMBL/GenBank/DDBJ databases">
        <authorList>
            <person name="Mural R.J."/>
            <person name="Li P.W."/>
            <person name="Adams M.D."/>
            <person name="Amanatides P.G."/>
            <person name="Baden-Tillson H."/>
            <person name="Barnstead M."/>
            <person name="Chin S.H."/>
            <person name="Dew I."/>
            <person name="Evans C.A."/>
            <person name="Ferriera S."/>
            <person name="Flanigan M."/>
            <person name="Fosler C."/>
            <person name="Glodek A."/>
            <person name="Gu Z."/>
            <person name="Holt R.A."/>
            <person name="Jennings D."/>
            <person name="Kraft C.L."/>
            <person name="Lu F."/>
            <person name="Nguyen T."/>
            <person name="Nusskern D.R."/>
            <person name="Pfannkoch C.M."/>
            <person name="Sitter C."/>
            <person name="Sutton G.G."/>
            <person name="Venter J.C."/>
            <person name="Wang Z."/>
            <person name="Woodage T."/>
            <person name="Zheng X.H."/>
            <person name="Zhong F."/>
        </authorList>
    </citation>
    <scope>NUCLEOTIDE SEQUENCE [LARGE SCALE GENOMIC DNA]</scope>
    <source>
        <strain>BN</strain>
        <strain evidence="36">Sprague-Dawley</strain>
    </source>
</reference>
<dbReference type="GO" id="GO:0031965">
    <property type="term" value="C:nuclear membrane"/>
    <property type="evidence" value="ECO:0007669"/>
    <property type="project" value="UniProtKB-SubCell"/>
</dbReference>
<keyword evidence="25" id="KW-1015">Disulfide bond</keyword>
<evidence type="ECO:0000259" key="34">
    <source>
        <dbReference type="Pfam" id="PF00061"/>
    </source>
</evidence>
<keyword evidence="13" id="KW-0165">Cleavage on pair of basic residues</keyword>
<evidence type="ECO:0000256" key="6">
    <source>
        <dbReference type="ARBA" id="ARBA00004637"/>
    </source>
</evidence>
<protein>
    <recommendedName>
        <fullName evidence="8">Protein AMBP</fullName>
    </recommendedName>
</protein>
<evidence type="ECO:0000256" key="11">
    <source>
        <dbReference type="ARBA" id="ARBA00022525"/>
    </source>
</evidence>
<keyword evidence="23" id="KW-0496">Mitochondrion</keyword>
<dbReference type="PRINTS" id="PR01215">
    <property type="entry name" value="A1MCGLOBULIN"/>
</dbReference>
<keyword evidence="22" id="KW-0560">Oxidoreductase</keyword>
<feature type="chain" id="PRO_5039903168" description="Protein AMBP" evidence="33">
    <location>
        <begin position="20"/>
        <end position="217"/>
    </location>
</feature>
<evidence type="ECO:0000256" key="30">
    <source>
        <dbReference type="ARBA" id="ARBA00046983"/>
    </source>
</evidence>
<proteinExistence type="inferred from homology"/>
<keyword evidence="21" id="KW-0157">Chromophore</keyword>
<dbReference type="EMBL" id="CH473978">
    <property type="protein sequence ID" value="EDM10537.1"/>
    <property type="molecule type" value="Genomic_DNA"/>
</dbReference>
<keyword evidence="27" id="KW-0539">Nucleus</keyword>
<dbReference type="CDD" id="cd19418">
    <property type="entry name" value="lipocalin_A1M-like"/>
    <property type="match status" value="1"/>
</dbReference>
<evidence type="ECO:0000256" key="14">
    <source>
        <dbReference type="ARBA" id="ARBA00022690"/>
    </source>
</evidence>
<evidence type="ECO:0000256" key="5">
    <source>
        <dbReference type="ARBA" id="ARBA00004617"/>
    </source>
</evidence>
<comment type="subunit">
    <text evidence="30">I-alpha-I plasma protease inhibitors are assembled from one or two heavy chains (HC) and one light chain, bikunin. Inter-alpha-inhibitor (I-alpha-I) is composed of ITIH1/HC1, ITIH2/HC2 and bikunin, and pre-alpha-inhibitor (P-alpha-I) of ITIH3/HC3 and bikunin. Interacts with TNFAIP6 (via Link domain).</text>
</comment>
<dbReference type="RGD" id="2102">
    <property type="gene designation" value="Ambp"/>
</dbReference>
<evidence type="ECO:0000256" key="12">
    <source>
        <dbReference type="ARBA" id="ARBA00022530"/>
    </source>
</evidence>
<evidence type="ECO:0000256" key="7">
    <source>
        <dbReference type="ARBA" id="ARBA00008238"/>
    </source>
</evidence>
<sequence>MQGLGALFLLLTACLTLKADNVPTLPDIQVQENFNEARIYGKWFNLAVGSTCPWLRRIKNKMSVSTLVLQEGATEAEISVTSTQWRKGVCEEISGVYQKTDIDGKFLYHKSKWNATLESYVVHTNYDEYAIFLTKKFSHRHGPTITAKLYGREPQLRDSLLQEFREVALSVGIPENSIVFMADRGECVPGDREVESTSFASASQRVATVRHCAVQLR</sequence>
<evidence type="ECO:0000313" key="37">
    <source>
        <dbReference type="RGD" id="2102"/>
    </source>
</evidence>
<dbReference type="GO" id="GO:0016491">
    <property type="term" value="F:oxidoreductase activity"/>
    <property type="evidence" value="ECO:0007669"/>
    <property type="project" value="UniProtKB-KW"/>
</dbReference>
<evidence type="ECO:0000256" key="3">
    <source>
        <dbReference type="ARBA" id="ARBA00004498"/>
    </source>
</evidence>
<evidence type="ECO:0000256" key="33">
    <source>
        <dbReference type="SAM" id="SignalP"/>
    </source>
</evidence>
<dbReference type="Pfam" id="PF00061">
    <property type="entry name" value="Lipocalin"/>
    <property type="match status" value="1"/>
</dbReference>
<dbReference type="AlphaFoldDB" id="A6J7W8"/>
<keyword evidence="9" id="KW-1003">Cell membrane</keyword>
<evidence type="ECO:0000256" key="15">
    <source>
        <dbReference type="ARBA" id="ARBA00022729"/>
    </source>
</evidence>
<keyword evidence="17" id="KW-0999">Mitochondrion inner membrane</keyword>
<organism evidence="35 36">
    <name type="scientific">Rattus norvegicus</name>
    <name type="common">Rat</name>
    <dbReference type="NCBI Taxonomy" id="10116"/>
    <lineage>
        <taxon>Eukaryota</taxon>
        <taxon>Metazoa</taxon>
        <taxon>Chordata</taxon>
        <taxon>Craniata</taxon>
        <taxon>Vertebrata</taxon>
        <taxon>Euteleostomi</taxon>
        <taxon>Mammalia</taxon>
        <taxon>Eutheria</taxon>
        <taxon>Euarchontoglires</taxon>
        <taxon>Glires</taxon>
        <taxon>Rodentia</taxon>
        <taxon>Myomorpha</taxon>
        <taxon>Muroidea</taxon>
        <taxon>Muridae</taxon>
        <taxon>Murinae</taxon>
        <taxon>Rattus</taxon>
    </lineage>
</organism>
<keyword evidence="16" id="KW-0677">Repeat</keyword>
<gene>
    <name evidence="35 37" type="primary">Ambp</name>
    <name evidence="35" type="ORF">rCG_55267</name>
</gene>
<evidence type="ECO:0000256" key="16">
    <source>
        <dbReference type="ARBA" id="ARBA00022737"/>
    </source>
</evidence>
<keyword evidence="11" id="KW-0964">Secreted</keyword>
<dbReference type="GO" id="GO:0005886">
    <property type="term" value="C:plasma membrane"/>
    <property type="evidence" value="ECO:0007669"/>
    <property type="project" value="UniProtKB-SubCell"/>
</dbReference>
<dbReference type="Proteomes" id="UP000234681">
    <property type="component" value="Chromosome 5"/>
</dbReference>
<evidence type="ECO:0000313" key="36">
    <source>
        <dbReference type="Proteomes" id="UP000234681"/>
    </source>
</evidence>
<comment type="similarity">
    <text evidence="32">Belongs to the calycin superfamily. Lipocalin family.</text>
</comment>
<dbReference type="GO" id="GO:0005783">
    <property type="term" value="C:endoplasmic reticulum"/>
    <property type="evidence" value="ECO:0007669"/>
    <property type="project" value="UniProtKB-SubCell"/>
</dbReference>
<evidence type="ECO:0000256" key="27">
    <source>
        <dbReference type="ARBA" id="ARBA00023242"/>
    </source>
</evidence>
<dbReference type="PANTHER" id="PTHR46676:SF1">
    <property type="entry name" value="PROTEIN AMBP"/>
    <property type="match status" value="1"/>
</dbReference>
<evidence type="ECO:0000256" key="31">
    <source>
        <dbReference type="ARBA" id="ARBA00047015"/>
    </source>
</evidence>
<evidence type="ECO:0000256" key="9">
    <source>
        <dbReference type="ARBA" id="ARBA00022475"/>
    </source>
</evidence>
<comment type="subunit">
    <text evidence="29">Monomer. Also occurs as a complex with tryptase in mast cells.</text>
</comment>
<evidence type="ECO:0000256" key="19">
    <source>
        <dbReference type="ARBA" id="ARBA00022900"/>
    </source>
</evidence>
<dbReference type="InterPro" id="IPR012674">
    <property type="entry name" value="Calycin"/>
</dbReference>
<dbReference type="FunFam" id="2.40.128.20:FF:000007">
    <property type="entry name" value="Alpha-1-microglobulin/bikunin precursor"/>
    <property type="match status" value="1"/>
</dbReference>
<evidence type="ECO:0000256" key="10">
    <source>
        <dbReference type="ARBA" id="ARBA00022490"/>
    </source>
</evidence>
<feature type="signal peptide" evidence="33">
    <location>
        <begin position="1"/>
        <end position="19"/>
    </location>
</feature>
<evidence type="ECO:0000256" key="23">
    <source>
        <dbReference type="ARBA" id="ARBA00023128"/>
    </source>
</evidence>
<keyword evidence="14" id="KW-0646">Protease inhibitor</keyword>
<evidence type="ECO:0000256" key="26">
    <source>
        <dbReference type="ARBA" id="ARBA00023180"/>
    </source>
</evidence>
<evidence type="ECO:0000313" key="35">
    <source>
        <dbReference type="EMBL" id="EDM10537.1"/>
    </source>
</evidence>
<keyword evidence="26" id="KW-0325">Glycoprotein</keyword>
<dbReference type="InterPro" id="IPR002968">
    <property type="entry name" value="A1-microglobln"/>
</dbReference>
<evidence type="ECO:0000256" key="1">
    <source>
        <dbReference type="ARBA" id="ARBA00004202"/>
    </source>
</evidence>
<evidence type="ECO:0000256" key="13">
    <source>
        <dbReference type="ARBA" id="ARBA00022685"/>
    </source>
</evidence>
<keyword evidence="15 33" id="KW-0732">Signal</keyword>
<keyword evidence="12" id="KW-0272">Extracellular matrix</keyword>
<evidence type="ECO:0000256" key="28">
    <source>
        <dbReference type="ARBA" id="ARBA00029383"/>
    </source>
</evidence>
<name>A6J7W8_RAT</name>
<evidence type="ECO:0000256" key="21">
    <source>
        <dbReference type="ARBA" id="ARBA00022991"/>
    </source>
</evidence>
<dbReference type="PRINTS" id="PR00179">
    <property type="entry name" value="LIPOCALIN"/>
</dbReference>
<dbReference type="InterPro" id="IPR029856">
    <property type="entry name" value="AMBP"/>
</dbReference>
<evidence type="ECO:0000256" key="2">
    <source>
        <dbReference type="ARBA" id="ARBA00004240"/>
    </source>
</evidence>
<dbReference type="InterPro" id="IPR000566">
    <property type="entry name" value="Lipocln_cytosolic_FA-bd_dom"/>
</dbReference>
<evidence type="ECO:0000256" key="17">
    <source>
        <dbReference type="ARBA" id="ARBA00022792"/>
    </source>
</evidence>
<keyword evidence="24" id="KW-0472">Membrane</keyword>
<comment type="function">
    <text evidence="28">Kunitz-type serine protease inhibitor. Has high catalytic efficiency for F10/blood coagulation factor Xa and may act as an anticoagulant by inhibiting prothrombin activation. Inhibits trypsin and mast cell CMA1/chymase and tryptase proteases.</text>
</comment>
<dbReference type="InterPro" id="IPR022272">
    <property type="entry name" value="Lipocalin_CS"/>
</dbReference>
<evidence type="ECO:0000256" key="24">
    <source>
        <dbReference type="ARBA" id="ARBA00023136"/>
    </source>
</evidence>
<feature type="domain" description="Lipocalin/cytosolic fatty-acid binding" evidence="34">
    <location>
        <begin position="41"/>
        <end position="184"/>
    </location>
</feature>
<dbReference type="PROSITE" id="PS00213">
    <property type="entry name" value="LIPOCALIN"/>
    <property type="match status" value="1"/>
</dbReference>
<evidence type="ECO:0000256" key="29">
    <source>
        <dbReference type="ARBA" id="ARBA00029474"/>
    </source>
</evidence>
<evidence type="ECO:0000256" key="25">
    <source>
        <dbReference type="ARBA" id="ARBA00023157"/>
    </source>
</evidence>